<proteinExistence type="predicted"/>
<dbReference type="Proteomes" id="UP001176517">
    <property type="component" value="Unassembled WGS sequence"/>
</dbReference>
<comment type="caution">
    <text evidence="6">The sequence shown here is derived from an EMBL/GenBank/DDBJ whole genome shotgun (WGS) entry which is preliminary data.</text>
</comment>
<dbReference type="InterPro" id="IPR045004">
    <property type="entry name" value="ECH_dom"/>
</dbReference>
<dbReference type="PANTHER" id="PTHR43176:SF3">
    <property type="entry name" value="3-HYDROXYISOBUTYRYL-COA HYDROLASE, MITOCHONDRIAL"/>
    <property type="match status" value="1"/>
</dbReference>
<dbReference type="InterPro" id="IPR029045">
    <property type="entry name" value="ClpP/crotonase-like_dom_sf"/>
</dbReference>
<dbReference type="PROSITE" id="PS00166">
    <property type="entry name" value="ENOYL_COA_HYDRATASE"/>
    <property type="match status" value="1"/>
</dbReference>
<keyword evidence="7" id="KW-1185">Reference proteome</keyword>
<accession>A0AAN6GQ60</accession>
<feature type="compositionally biased region" description="Low complexity" evidence="4">
    <location>
        <begin position="89"/>
        <end position="108"/>
    </location>
</feature>
<evidence type="ECO:0000313" key="7">
    <source>
        <dbReference type="Proteomes" id="UP001176517"/>
    </source>
</evidence>
<organism evidence="6 7">
    <name type="scientific">Tilletia horrida</name>
    <dbReference type="NCBI Taxonomy" id="155126"/>
    <lineage>
        <taxon>Eukaryota</taxon>
        <taxon>Fungi</taxon>
        <taxon>Dikarya</taxon>
        <taxon>Basidiomycota</taxon>
        <taxon>Ustilaginomycotina</taxon>
        <taxon>Exobasidiomycetes</taxon>
        <taxon>Tilletiales</taxon>
        <taxon>Tilletiaceae</taxon>
        <taxon>Tilletia</taxon>
    </lineage>
</organism>
<keyword evidence="3 6" id="KW-0378">Hydrolase</keyword>
<dbReference type="PANTHER" id="PTHR43176">
    <property type="entry name" value="3-HYDROXYISOBUTYRYL-COA HYDROLASE-RELATED"/>
    <property type="match status" value="1"/>
</dbReference>
<dbReference type="GO" id="GO:0003860">
    <property type="term" value="F:3-hydroxyisobutyryl-CoA hydrolase activity"/>
    <property type="evidence" value="ECO:0007669"/>
    <property type="project" value="UniProtKB-EC"/>
</dbReference>
<dbReference type="Gene3D" id="3.90.226.10">
    <property type="entry name" value="2-enoyl-CoA Hydratase, Chain A, domain 1"/>
    <property type="match status" value="1"/>
</dbReference>
<dbReference type="CDD" id="cd06558">
    <property type="entry name" value="crotonase-like"/>
    <property type="match status" value="1"/>
</dbReference>
<dbReference type="SUPFAM" id="SSF52096">
    <property type="entry name" value="ClpP/crotonase"/>
    <property type="match status" value="1"/>
</dbReference>
<dbReference type="GO" id="GO:0005739">
    <property type="term" value="C:mitochondrion"/>
    <property type="evidence" value="ECO:0007669"/>
    <property type="project" value="TreeGrafter"/>
</dbReference>
<feature type="compositionally biased region" description="Polar residues" evidence="4">
    <location>
        <begin position="71"/>
        <end position="88"/>
    </location>
</feature>
<dbReference type="EMBL" id="JAPDMZ010000091">
    <property type="protein sequence ID" value="KAK0550531.1"/>
    <property type="molecule type" value="Genomic_DNA"/>
</dbReference>
<dbReference type="Pfam" id="PF16113">
    <property type="entry name" value="ECH_2"/>
    <property type="match status" value="1"/>
</dbReference>
<feature type="compositionally biased region" description="Low complexity" evidence="4">
    <location>
        <begin position="31"/>
        <end position="56"/>
    </location>
</feature>
<dbReference type="InterPro" id="IPR032259">
    <property type="entry name" value="HIBYL-CoA-H"/>
</dbReference>
<feature type="domain" description="Enoyl-CoA hydratase/isomerase" evidence="5">
    <location>
        <begin position="125"/>
        <end position="468"/>
    </location>
</feature>
<evidence type="ECO:0000256" key="4">
    <source>
        <dbReference type="SAM" id="MobiDB-lite"/>
    </source>
</evidence>
<dbReference type="EC" id="3.1.2.4" evidence="2"/>
<sequence>MPASTPAITTAAAAAARRIIVPAAFPLRASSSAASASSSSAASGYSSHRNWSSSSSPLPPRRSRTAMVKLNSPTSTSNSRLSQVNRHLSSSSTITMSSTNNSPSSSRSAPAPDQETVQLLSSGPVRTLRLNRPKALNALNLQMVNSLIQKLDGLAPSPSSSSSSASQSIGSQAPIILLRGEGRALCSGGDVLAVVNAAVSDDPQQRQQSLDFFQAEYELDHRIASLARATGKIFISFMDGITMGGGVGLSLHAPFRIATERTMFAMPETGIGFFPDVGVTRVLARLDGPGASVGNYLGLTGARIGGEEAYLAGLATHFVPSSSIDALVHRLESLSPEAAADIGAVDAALSEFATNPLAETYTSSSTGPSAQWAHKSALLGARRVALDWAFGSAQNDAKAVVTALEDLAANRASDSALFKALEKAGFGGSGSGSSKELPSEIVSWAQETLKALRTKSPRSVVISHLAIKTHLEALKAAQSLIKKNSSASHTQVLEEHQTARYALLSNAFKLDMALATRFCDLALGRDFYEGVTFTLTKDPATGKRREGIAKWADARIEDVDVSEVLERFFKFLNAGSFVHAGSPEFKVPSLNLAGGKFGLEGTPTGSRYWAPSFNVFALPSEAELVALCEGTHPAAGSVAIVDPEEIVSVLSSWRAGKRPLHLVTKAAPEGTKGAGDGSKVGMLEKVKEWAARTL</sequence>
<dbReference type="InterPro" id="IPR018376">
    <property type="entry name" value="Enoyl-CoA_hyd/isom_CS"/>
</dbReference>
<dbReference type="GO" id="GO:0006574">
    <property type="term" value="P:L-valine catabolic process"/>
    <property type="evidence" value="ECO:0007669"/>
    <property type="project" value="TreeGrafter"/>
</dbReference>
<evidence type="ECO:0000256" key="1">
    <source>
        <dbReference type="ARBA" id="ARBA00001709"/>
    </source>
</evidence>
<name>A0AAN6GQ60_9BASI</name>
<evidence type="ECO:0000256" key="2">
    <source>
        <dbReference type="ARBA" id="ARBA00011915"/>
    </source>
</evidence>
<evidence type="ECO:0000313" key="6">
    <source>
        <dbReference type="EMBL" id="KAK0550531.1"/>
    </source>
</evidence>
<feature type="region of interest" description="Disordered" evidence="4">
    <location>
        <begin position="31"/>
        <end position="115"/>
    </location>
</feature>
<dbReference type="AlphaFoldDB" id="A0AAN6GQ60"/>
<reference evidence="6" key="1">
    <citation type="journal article" date="2023" name="PhytoFront">
        <title>Draft Genome Resources of Seven Strains of Tilletia horrida, Causal Agent of Kernel Smut of Rice.</title>
        <authorList>
            <person name="Khanal S."/>
            <person name="Antony Babu S."/>
            <person name="Zhou X.G."/>
        </authorList>
    </citation>
    <scope>NUCLEOTIDE SEQUENCE</scope>
    <source>
        <strain evidence="6">TX6</strain>
    </source>
</reference>
<evidence type="ECO:0000256" key="3">
    <source>
        <dbReference type="ARBA" id="ARBA00022801"/>
    </source>
</evidence>
<gene>
    <name evidence="6" type="primary">EHD3</name>
    <name evidence="6" type="ORF">OC846_003635</name>
</gene>
<protein>
    <recommendedName>
        <fullName evidence="2">3-hydroxyisobutyryl-CoA hydrolase</fullName>
        <ecNumber evidence="2">3.1.2.4</ecNumber>
    </recommendedName>
</protein>
<evidence type="ECO:0000259" key="5">
    <source>
        <dbReference type="Pfam" id="PF16113"/>
    </source>
</evidence>
<comment type="catalytic activity">
    <reaction evidence="1">
        <text>3-hydroxy-2-methylpropanoyl-CoA + H2O = 3-hydroxy-2-methylpropanoate + CoA + H(+)</text>
        <dbReference type="Rhea" id="RHEA:20888"/>
        <dbReference type="ChEBI" id="CHEBI:11805"/>
        <dbReference type="ChEBI" id="CHEBI:15377"/>
        <dbReference type="ChEBI" id="CHEBI:15378"/>
        <dbReference type="ChEBI" id="CHEBI:57287"/>
        <dbReference type="ChEBI" id="CHEBI:57340"/>
        <dbReference type="EC" id="3.1.2.4"/>
    </reaction>
</comment>